<dbReference type="SMART" id="SM00470">
    <property type="entry name" value="ParB"/>
    <property type="match status" value="1"/>
</dbReference>
<proteinExistence type="inferred from homology"/>
<dbReference type="SUPFAM" id="SSF110849">
    <property type="entry name" value="ParB/Sulfiredoxin"/>
    <property type="match status" value="1"/>
</dbReference>
<dbReference type="InterPro" id="IPR057240">
    <property type="entry name" value="ParB_dimer_C"/>
</dbReference>
<dbReference type="SUPFAM" id="SSF109709">
    <property type="entry name" value="KorB DNA-binding domain-like"/>
    <property type="match status" value="1"/>
</dbReference>
<evidence type="ECO:0000256" key="1">
    <source>
        <dbReference type="ARBA" id="ARBA00006295"/>
    </source>
</evidence>
<organism evidence="6 7">
    <name type="scientific">Humidesulfovibrio mexicanus</name>
    <dbReference type="NCBI Taxonomy" id="147047"/>
    <lineage>
        <taxon>Bacteria</taxon>
        <taxon>Pseudomonadati</taxon>
        <taxon>Thermodesulfobacteriota</taxon>
        <taxon>Desulfovibrionia</taxon>
        <taxon>Desulfovibrionales</taxon>
        <taxon>Desulfovibrionaceae</taxon>
        <taxon>Humidesulfovibrio</taxon>
    </lineage>
</organism>
<dbReference type="CDD" id="cd00093">
    <property type="entry name" value="HTH_XRE"/>
    <property type="match status" value="1"/>
</dbReference>
<dbReference type="RefSeq" id="WP_089273527.1">
    <property type="nucleotide sequence ID" value="NZ_FZOC01000003.1"/>
</dbReference>
<dbReference type="PANTHER" id="PTHR33375">
    <property type="entry name" value="CHROMOSOME-PARTITIONING PROTEIN PARB-RELATED"/>
    <property type="match status" value="1"/>
</dbReference>
<feature type="region of interest" description="Disordered" evidence="4">
    <location>
        <begin position="232"/>
        <end position="256"/>
    </location>
</feature>
<evidence type="ECO:0000313" key="7">
    <source>
        <dbReference type="Proteomes" id="UP000198324"/>
    </source>
</evidence>
<dbReference type="GO" id="GO:0045881">
    <property type="term" value="P:positive regulation of sporulation resulting in formation of a cellular spore"/>
    <property type="evidence" value="ECO:0007669"/>
    <property type="project" value="TreeGrafter"/>
</dbReference>
<dbReference type="InterPro" id="IPR003115">
    <property type="entry name" value="ParB_N"/>
</dbReference>
<name>A0A238ZUD7_9BACT</name>
<dbReference type="OrthoDB" id="9802051at2"/>
<dbReference type="GO" id="GO:0007059">
    <property type="term" value="P:chromosome segregation"/>
    <property type="evidence" value="ECO:0007669"/>
    <property type="project" value="UniProtKB-KW"/>
</dbReference>
<dbReference type="InterPro" id="IPR004437">
    <property type="entry name" value="ParB/RepB/Spo0J"/>
</dbReference>
<keyword evidence="3 6" id="KW-0238">DNA-binding</keyword>
<dbReference type="InterPro" id="IPR050336">
    <property type="entry name" value="Chromosome_partition/occlusion"/>
</dbReference>
<dbReference type="GO" id="GO:0003677">
    <property type="term" value="F:DNA binding"/>
    <property type="evidence" value="ECO:0007669"/>
    <property type="project" value="UniProtKB-KW"/>
</dbReference>
<dbReference type="PROSITE" id="PS50943">
    <property type="entry name" value="HTH_CROC1"/>
    <property type="match status" value="1"/>
</dbReference>
<dbReference type="InterPro" id="IPR041468">
    <property type="entry name" value="HTH_ParB/Spo0J"/>
</dbReference>
<evidence type="ECO:0000256" key="3">
    <source>
        <dbReference type="ARBA" id="ARBA00023125"/>
    </source>
</evidence>
<accession>A0A238ZUD7</accession>
<protein>
    <submittedName>
        <fullName evidence="6">Chromosome segregation DNA-binding protein</fullName>
    </submittedName>
</protein>
<dbReference type="Pfam" id="PF02195">
    <property type="entry name" value="ParB_N"/>
    <property type="match status" value="1"/>
</dbReference>
<keyword evidence="2" id="KW-0159">Chromosome partition</keyword>
<keyword evidence="7" id="KW-1185">Reference proteome</keyword>
<dbReference type="InterPro" id="IPR036086">
    <property type="entry name" value="ParB/Sulfiredoxin_sf"/>
</dbReference>
<dbReference type="Pfam" id="PF17762">
    <property type="entry name" value="HTH_ParB"/>
    <property type="match status" value="1"/>
</dbReference>
<dbReference type="FunFam" id="1.10.10.2830:FF:000001">
    <property type="entry name" value="Chromosome partitioning protein ParB"/>
    <property type="match status" value="1"/>
</dbReference>
<feature type="compositionally biased region" description="Basic and acidic residues" evidence="4">
    <location>
        <begin position="232"/>
        <end position="242"/>
    </location>
</feature>
<dbReference type="PANTHER" id="PTHR33375:SF1">
    <property type="entry name" value="CHROMOSOME-PARTITIONING PROTEIN PARB-RELATED"/>
    <property type="match status" value="1"/>
</dbReference>
<evidence type="ECO:0000256" key="4">
    <source>
        <dbReference type="SAM" id="MobiDB-lite"/>
    </source>
</evidence>
<dbReference type="Gene3D" id="3.90.1530.30">
    <property type="match status" value="1"/>
</dbReference>
<dbReference type="FunFam" id="3.90.1530.30:FF:000001">
    <property type="entry name" value="Chromosome partitioning protein ParB"/>
    <property type="match status" value="1"/>
</dbReference>
<evidence type="ECO:0000256" key="2">
    <source>
        <dbReference type="ARBA" id="ARBA00022829"/>
    </source>
</evidence>
<evidence type="ECO:0000259" key="5">
    <source>
        <dbReference type="PROSITE" id="PS50943"/>
    </source>
</evidence>
<dbReference type="InterPro" id="IPR001387">
    <property type="entry name" value="Cro/C1-type_HTH"/>
</dbReference>
<gene>
    <name evidence="6" type="ORF">SAMN04488503_1600</name>
</gene>
<dbReference type="Proteomes" id="UP000198324">
    <property type="component" value="Unassembled WGS sequence"/>
</dbReference>
<reference evidence="6 7" key="1">
    <citation type="submission" date="2017-06" db="EMBL/GenBank/DDBJ databases">
        <authorList>
            <person name="Kim H.J."/>
            <person name="Triplett B.A."/>
        </authorList>
    </citation>
    <scope>NUCLEOTIDE SEQUENCE [LARGE SCALE GENOMIC DNA]</scope>
    <source>
        <strain evidence="6 7">DSM 13116</strain>
    </source>
</reference>
<dbReference type="NCBIfam" id="TIGR00180">
    <property type="entry name" value="parB_part"/>
    <property type="match status" value="1"/>
</dbReference>
<feature type="domain" description="HTH cro/C1-type" evidence="5">
    <location>
        <begin position="136"/>
        <end position="163"/>
    </location>
</feature>
<dbReference type="GO" id="GO:0005694">
    <property type="term" value="C:chromosome"/>
    <property type="evidence" value="ECO:0007669"/>
    <property type="project" value="TreeGrafter"/>
</dbReference>
<dbReference type="CDD" id="cd16393">
    <property type="entry name" value="SPO0J_N"/>
    <property type="match status" value="1"/>
</dbReference>
<dbReference type="Gene3D" id="1.10.10.2830">
    <property type="match status" value="1"/>
</dbReference>
<dbReference type="EMBL" id="FZOC01000003">
    <property type="protein sequence ID" value="SNR86742.1"/>
    <property type="molecule type" value="Genomic_DNA"/>
</dbReference>
<evidence type="ECO:0000313" key="6">
    <source>
        <dbReference type="EMBL" id="SNR86742.1"/>
    </source>
</evidence>
<sequence length="305" mass="33086">MAIGQRGLGRGLDALLGSIKPESVNSAEVKHLPIASIRPNPHQPRKEFDPEALEDLCNSIKAQGVLQPVLVRPVTGESIPYELVAGERRLRASKMAGLTEIPALVRVLTDLETLAIALIENLQRADLNAIEEAKGFQQLLKDFGLSQEELARQVGKSRSALANSLRLLNLPEDIQGDIQTGVLTAGHGRAIMSVDPEAAHEVYRRIKGFNLSVRQAEAEASFYKENGRLAEPEELYGTEKPRGKAPRGQRSVKPQDPTLADLQSQLADVLGGTVKISGGPDRGVLSLHYQTQADLKRITTLLGLP</sequence>
<comment type="similarity">
    <text evidence="1">Belongs to the ParB family.</text>
</comment>
<dbReference type="Pfam" id="PF23552">
    <property type="entry name" value="ParB_C"/>
    <property type="match status" value="1"/>
</dbReference>
<dbReference type="AlphaFoldDB" id="A0A238ZUD7"/>